<dbReference type="InterPro" id="IPR027417">
    <property type="entry name" value="P-loop_NTPase"/>
</dbReference>
<dbReference type="Pfam" id="PF07931">
    <property type="entry name" value="CPT"/>
    <property type="match status" value="1"/>
</dbReference>
<dbReference type="Gene3D" id="3.40.50.300">
    <property type="entry name" value="P-loop containing nucleotide triphosphate hydrolases"/>
    <property type="match status" value="1"/>
</dbReference>
<gene>
    <name evidence="3" type="ORF">SAMN05877842_11527</name>
</gene>
<dbReference type="Proteomes" id="UP000219252">
    <property type="component" value="Unassembled WGS sequence"/>
</dbReference>
<feature type="binding site" evidence="2">
    <location>
        <begin position="11"/>
        <end position="18"/>
    </location>
    <ligand>
        <name>ATP</name>
        <dbReference type="ChEBI" id="CHEBI:30616"/>
    </ligand>
</feature>
<dbReference type="GO" id="GO:0005524">
    <property type="term" value="F:ATP binding"/>
    <property type="evidence" value="ECO:0007669"/>
    <property type="project" value="InterPro"/>
</dbReference>
<dbReference type="RefSeq" id="WP_097150704.1">
    <property type="nucleotide sequence ID" value="NZ_OBQC01000015.1"/>
</dbReference>
<dbReference type="InterPro" id="IPR012853">
    <property type="entry name" value="CPT"/>
</dbReference>
<reference evidence="4" key="1">
    <citation type="submission" date="2017-08" db="EMBL/GenBank/DDBJ databases">
        <authorList>
            <person name="Varghese N."/>
            <person name="Submissions S."/>
        </authorList>
    </citation>
    <scope>NUCLEOTIDE SEQUENCE [LARGE SCALE GENOMIC DNA]</scope>
    <source>
        <strain evidence="4">JC23</strain>
    </source>
</reference>
<sequence>MEKGLIIVLNGVSSSGKSSLAHELTKLLPDFFTFSIDNYDIVIDKMEDRENERLIPIETEYFYHKNVAMFADRGVNLILDQIIHDTKTMHTFYETLSEYTILFVGVHCSPEELTRRELLRGDRHIGLAISQLEFVHKQEVYDIEVNTEQQPLSVCANLIVNRLNNAVPFTGFRQSLANNNKNAKLL</sequence>
<dbReference type="EMBL" id="OBQC01000015">
    <property type="protein sequence ID" value="SOC43228.1"/>
    <property type="molecule type" value="Genomic_DNA"/>
</dbReference>
<keyword evidence="3" id="KW-0808">Transferase</keyword>
<feature type="active site" evidence="1">
    <location>
        <position position="37"/>
    </location>
</feature>
<dbReference type="GO" id="GO:0016740">
    <property type="term" value="F:transferase activity"/>
    <property type="evidence" value="ECO:0007669"/>
    <property type="project" value="UniProtKB-KW"/>
</dbReference>
<dbReference type="PIRSF" id="PIRSF007531">
    <property type="entry name" value="CPT"/>
    <property type="match status" value="1"/>
</dbReference>
<dbReference type="OrthoDB" id="9811101at2"/>
<protein>
    <submittedName>
        <fullName evidence="3">Chloramphenicol 3-O phosphotransferase</fullName>
    </submittedName>
</protein>
<name>A0A285UP99_9BACL</name>
<evidence type="ECO:0000256" key="1">
    <source>
        <dbReference type="PIRSR" id="PIRSR007531-1"/>
    </source>
</evidence>
<dbReference type="SUPFAM" id="SSF52540">
    <property type="entry name" value="P-loop containing nucleoside triphosphate hydrolases"/>
    <property type="match status" value="1"/>
</dbReference>
<proteinExistence type="predicted"/>
<dbReference type="AlphaFoldDB" id="A0A285UP99"/>
<evidence type="ECO:0000313" key="3">
    <source>
        <dbReference type="EMBL" id="SOC43228.1"/>
    </source>
</evidence>
<evidence type="ECO:0000313" key="4">
    <source>
        <dbReference type="Proteomes" id="UP000219252"/>
    </source>
</evidence>
<accession>A0A285UP99</accession>
<evidence type="ECO:0000256" key="2">
    <source>
        <dbReference type="PIRSR" id="PIRSR007531-2"/>
    </source>
</evidence>
<organism evidence="3 4">
    <name type="scientific">Ureibacillus acetophenoni</name>
    <dbReference type="NCBI Taxonomy" id="614649"/>
    <lineage>
        <taxon>Bacteria</taxon>
        <taxon>Bacillati</taxon>
        <taxon>Bacillota</taxon>
        <taxon>Bacilli</taxon>
        <taxon>Bacillales</taxon>
        <taxon>Caryophanaceae</taxon>
        <taxon>Ureibacillus</taxon>
    </lineage>
</organism>
<keyword evidence="4" id="KW-1185">Reference proteome</keyword>